<dbReference type="RefSeq" id="WP_184815271.1">
    <property type="nucleotide sequence ID" value="NZ_JACHJQ010000009.1"/>
</dbReference>
<dbReference type="Gene3D" id="3.30.530.20">
    <property type="match status" value="1"/>
</dbReference>
<evidence type="ECO:0000256" key="1">
    <source>
        <dbReference type="ARBA" id="ARBA00006817"/>
    </source>
</evidence>
<evidence type="ECO:0000313" key="3">
    <source>
        <dbReference type="EMBL" id="MBB4911252.1"/>
    </source>
</evidence>
<dbReference type="InterPro" id="IPR023393">
    <property type="entry name" value="START-like_dom_sf"/>
</dbReference>
<dbReference type="SUPFAM" id="SSF55961">
    <property type="entry name" value="Bet v1-like"/>
    <property type="match status" value="1"/>
</dbReference>
<comment type="caution">
    <text evidence="3">The sequence shown here is derived from an EMBL/GenBank/DDBJ whole genome shotgun (WGS) entry which is preliminary data.</text>
</comment>
<evidence type="ECO:0000313" key="4">
    <source>
        <dbReference type="Proteomes" id="UP000520767"/>
    </source>
</evidence>
<gene>
    <name evidence="3" type="ORF">FHR82_007512</name>
</gene>
<dbReference type="AlphaFoldDB" id="A0A7W7QCR8"/>
<name>A0A7W7QCR8_9PSEU</name>
<feature type="domain" description="Activator of Hsp90 ATPase homologue 1/2-like C-terminal" evidence="2">
    <location>
        <begin position="11"/>
        <end position="140"/>
    </location>
</feature>
<evidence type="ECO:0000259" key="2">
    <source>
        <dbReference type="Pfam" id="PF08327"/>
    </source>
</evidence>
<dbReference type="InterPro" id="IPR013538">
    <property type="entry name" value="ASHA1/2-like_C"/>
</dbReference>
<dbReference type="Pfam" id="PF08327">
    <property type="entry name" value="AHSA1"/>
    <property type="match status" value="1"/>
</dbReference>
<protein>
    <submittedName>
        <fullName evidence="3">Uncharacterized protein YndB with AHSA1/START domain</fullName>
    </submittedName>
</protein>
<dbReference type="Proteomes" id="UP000520767">
    <property type="component" value="Unassembled WGS sequence"/>
</dbReference>
<keyword evidence="4" id="KW-1185">Reference proteome</keyword>
<accession>A0A7W7QCR8</accession>
<comment type="similarity">
    <text evidence="1">Belongs to the AHA1 family.</text>
</comment>
<reference evidence="3 4" key="1">
    <citation type="submission" date="2020-08" db="EMBL/GenBank/DDBJ databases">
        <title>Genomic Encyclopedia of Type Strains, Phase III (KMG-III): the genomes of soil and plant-associated and newly described type strains.</title>
        <authorList>
            <person name="Whitman W."/>
        </authorList>
    </citation>
    <scope>NUCLEOTIDE SEQUENCE [LARGE SCALE GENOMIC DNA]</scope>
    <source>
        <strain evidence="3 4">CECT 8960</strain>
    </source>
</reference>
<proteinExistence type="inferred from homology"/>
<sequence>MTDLTITRLFDAPRELVFEVWTNPDHLAKWWGPKGFHASSCTVRLEEGGRWRTCITDGAVEYWSSGVYQEIVPPERLVFSFSWEEPKGTREHDTLVTVTFTDRDGKTEMTFHQAIFRTVAERDSHVGGWQECFADLAAHLKESTP</sequence>
<dbReference type="EMBL" id="JACHJQ010000009">
    <property type="protein sequence ID" value="MBB4911252.1"/>
    <property type="molecule type" value="Genomic_DNA"/>
</dbReference>
<organism evidence="3 4">
    <name type="scientific">Actinophytocola algeriensis</name>
    <dbReference type="NCBI Taxonomy" id="1768010"/>
    <lineage>
        <taxon>Bacteria</taxon>
        <taxon>Bacillati</taxon>
        <taxon>Actinomycetota</taxon>
        <taxon>Actinomycetes</taxon>
        <taxon>Pseudonocardiales</taxon>
        <taxon>Pseudonocardiaceae</taxon>
    </lineage>
</organism>